<evidence type="ECO:0000259" key="2">
    <source>
        <dbReference type="Pfam" id="PF08327"/>
    </source>
</evidence>
<dbReference type="EMBL" id="MVHJ01000006">
    <property type="protein sequence ID" value="ORA05555.1"/>
    <property type="molecule type" value="Genomic_DNA"/>
</dbReference>
<accession>A0A1W9YZR8</accession>
<name>A0A1W9YZR8_MYCBA</name>
<gene>
    <name evidence="3" type="ORF">BST17_09905</name>
</gene>
<comment type="caution">
    <text evidence="3">The sequence shown here is derived from an EMBL/GenBank/DDBJ whole genome shotgun (WGS) entry which is preliminary data.</text>
</comment>
<dbReference type="SUPFAM" id="SSF55961">
    <property type="entry name" value="Bet v1-like"/>
    <property type="match status" value="1"/>
</dbReference>
<reference evidence="3 4" key="1">
    <citation type="submission" date="2017-02" db="EMBL/GenBank/DDBJ databases">
        <title>The new phylogeny of genus Mycobacterium.</title>
        <authorList>
            <person name="Tortoli E."/>
            <person name="Trovato A."/>
            <person name="Cirillo D.M."/>
        </authorList>
    </citation>
    <scope>NUCLEOTIDE SEQUENCE [LARGE SCALE GENOMIC DNA]</scope>
    <source>
        <strain evidence="3 4">DSM 45578</strain>
    </source>
</reference>
<dbReference type="Proteomes" id="UP000192366">
    <property type="component" value="Unassembled WGS sequence"/>
</dbReference>
<dbReference type="Pfam" id="PF08327">
    <property type="entry name" value="AHSA1"/>
    <property type="match status" value="1"/>
</dbReference>
<dbReference type="InterPro" id="IPR023393">
    <property type="entry name" value="START-like_dom_sf"/>
</dbReference>
<dbReference type="STRING" id="564198.BST17_09905"/>
<protein>
    <recommendedName>
        <fullName evidence="2">Activator of Hsp90 ATPase homologue 1/2-like C-terminal domain-containing protein</fullName>
    </recommendedName>
</protein>
<organism evidence="3 4">
    <name type="scientific">Mycolicibacterium bacteremicum</name>
    <name type="common">Mycobacterium bacteremicum</name>
    <dbReference type="NCBI Taxonomy" id="564198"/>
    <lineage>
        <taxon>Bacteria</taxon>
        <taxon>Bacillati</taxon>
        <taxon>Actinomycetota</taxon>
        <taxon>Actinomycetes</taxon>
        <taxon>Mycobacteriales</taxon>
        <taxon>Mycobacteriaceae</taxon>
        <taxon>Mycolicibacterium</taxon>
    </lineage>
</organism>
<dbReference type="RefSeq" id="WP_083057564.1">
    <property type="nucleotide sequence ID" value="NZ_JACKVM010000014.1"/>
</dbReference>
<dbReference type="Gene3D" id="3.30.530.20">
    <property type="match status" value="1"/>
</dbReference>
<sequence length="142" mass="15426">MSTLEITRSIDIAAAPAKVWAALTEQDLIAQWMGDSAEFDPVPGGTGFFGWSGHGRFRVVVEQIEAPTLLVYRWARQSDTDPVRGNSTVVRFELSPIDGGTRLSVLESGFDELDDPATAHAENTGGWQAELDDLIGFLEMSA</sequence>
<feature type="domain" description="Activator of Hsp90 ATPase homologue 1/2-like C-terminal" evidence="2">
    <location>
        <begin position="14"/>
        <end position="134"/>
    </location>
</feature>
<keyword evidence="4" id="KW-1185">Reference proteome</keyword>
<evidence type="ECO:0000313" key="3">
    <source>
        <dbReference type="EMBL" id="ORA05555.1"/>
    </source>
</evidence>
<evidence type="ECO:0000256" key="1">
    <source>
        <dbReference type="ARBA" id="ARBA00006817"/>
    </source>
</evidence>
<dbReference type="OrthoDB" id="9803476at2"/>
<evidence type="ECO:0000313" key="4">
    <source>
        <dbReference type="Proteomes" id="UP000192366"/>
    </source>
</evidence>
<comment type="similarity">
    <text evidence="1">Belongs to the AHA1 family.</text>
</comment>
<dbReference type="InterPro" id="IPR013538">
    <property type="entry name" value="ASHA1/2-like_C"/>
</dbReference>
<proteinExistence type="inferred from homology"/>
<dbReference type="AlphaFoldDB" id="A0A1W9YZR8"/>